<evidence type="ECO:0000259" key="8">
    <source>
        <dbReference type="PROSITE" id="PS51722"/>
    </source>
</evidence>
<dbReference type="PANTHER" id="PTHR43261">
    <property type="entry name" value="TRANSLATION ELONGATION FACTOR G-RELATED"/>
    <property type="match status" value="1"/>
</dbReference>
<keyword evidence="1 5" id="KW-0547">Nucleotide-binding</keyword>
<dbReference type="SUPFAM" id="SSF54980">
    <property type="entry name" value="EF-G C-terminal domain-like"/>
    <property type="match status" value="2"/>
</dbReference>
<name>A0ABP0EFJ9_9ASCO</name>
<evidence type="ECO:0000256" key="5">
    <source>
        <dbReference type="HAMAP-Rule" id="MF_03059"/>
    </source>
</evidence>
<dbReference type="Pfam" id="PF00009">
    <property type="entry name" value="GTP_EFTU"/>
    <property type="match status" value="1"/>
</dbReference>
<dbReference type="InterPro" id="IPR000595">
    <property type="entry name" value="cNMP-bd_dom"/>
</dbReference>
<dbReference type="InterPro" id="IPR009022">
    <property type="entry name" value="EFG_III"/>
</dbReference>
<dbReference type="PROSITE" id="PS00301">
    <property type="entry name" value="G_TR_1"/>
    <property type="match status" value="1"/>
</dbReference>
<evidence type="ECO:0000256" key="6">
    <source>
        <dbReference type="SAM" id="MobiDB-lite"/>
    </source>
</evidence>
<dbReference type="Gene3D" id="3.30.70.240">
    <property type="match status" value="1"/>
</dbReference>
<dbReference type="InterPro" id="IPR031157">
    <property type="entry name" value="G_TR_CS"/>
</dbReference>
<evidence type="ECO:0000259" key="7">
    <source>
        <dbReference type="PROSITE" id="PS50042"/>
    </source>
</evidence>
<proteinExistence type="inferred from homology"/>
<dbReference type="Proteomes" id="UP001497600">
    <property type="component" value="Chromosome F"/>
</dbReference>
<evidence type="ECO:0000256" key="1">
    <source>
        <dbReference type="ARBA" id="ARBA00022741"/>
    </source>
</evidence>
<dbReference type="Pfam" id="PF00679">
    <property type="entry name" value="EFG_C"/>
    <property type="match status" value="1"/>
</dbReference>
<dbReference type="CDD" id="cd01886">
    <property type="entry name" value="EF-G"/>
    <property type="match status" value="1"/>
</dbReference>
<dbReference type="HAMAP" id="MF_03059">
    <property type="entry name" value="mEF_G_2"/>
    <property type="match status" value="1"/>
</dbReference>
<dbReference type="InterPro" id="IPR027417">
    <property type="entry name" value="P-loop_NTPase"/>
</dbReference>
<keyword evidence="3 5" id="KW-0496">Mitochondrion</keyword>
<dbReference type="SUPFAM" id="SSF50447">
    <property type="entry name" value="Translation proteins"/>
    <property type="match status" value="1"/>
</dbReference>
<comment type="subcellular location">
    <subcellularLocation>
        <location evidence="5">Mitochondrion</location>
    </subcellularLocation>
</comment>
<feature type="binding site" evidence="5">
    <location>
        <begin position="168"/>
        <end position="171"/>
    </location>
    <ligand>
        <name>GTP</name>
        <dbReference type="ChEBI" id="CHEBI:37565"/>
    </ligand>
</feature>
<dbReference type="Pfam" id="PF14492">
    <property type="entry name" value="EFG_III"/>
    <property type="match status" value="1"/>
</dbReference>
<dbReference type="InterPro" id="IPR035647">
    <property type="entry name" value="EFG_III/V"/>
</dbReference>
<accession>A0ABP0EFJ9</accession>
<feature type="domain" description="Tr-type G" evidence="8">
    <location>
        <begin position="41"/>
        <end position="334"/>
    </location>
</feature>
<reference evidence="9 10" key="1">
    <citation type="submission" date="2024-01" db="EMBL/GenBank/DDBJ databases">
        <authorList>
            <consortium name="Genoscope - CEA"/>
            <person name="William W."/>
        </authorList>
    </citation>
    <scope>NUCLEOTIDE SEQUENCE [LARGE SCALE GENOMIC DNA]</scope>
    <source>
        <strain evidence="9 10">29B2s-10</strain>
    </source>
</reference>
<dbReference type="InterPro" id="IPR000795">
    <property type="entry name" value="T_Tr_GTP-bd_dom"/>
</dbReference>
<dbReference type="PANTHER" id="PTHR43261:SF1">
    <property type="entry name" value="RIBOSOME-RELEASING FACTOR 2, MITOCHONDRIAL"/>
    <property type="match status" value="1"/>
</dbReference>
<dbReference type="SMART" id="SM00838">
    <property type="entry name" value="EFG_C"/>
    <property type="match status" value="1"/>
</dbReference>
<keyword evidence="2 5" id="KW-0648">Protein biosynthesis</keyword>
<dbReference type="CDD" id="cd03713">
    <property type="entry name" value="EFG_mtEFG_C"/>
    <property type="match status" value="1"/>
</dbReference>
<feature type="domain" description="Cyclic nucleotide-binding" evidence="7">
    <location>
        <begin position="422"/>
        <end position="484"/>
    </location>
</feature>
<organism evidence="9 10">
    <name type="scientific">[Candida] anglica</name>
    <dbReference type="NCBI Taxonomy" id="148631"/>
    <lineage>
        <taxon>Eukaryota</taxon>
        <taxon>Fungi</taxon>
        <taxon>Dikarya</taxon>
        <taxon>Ascomycota</taxon>
        <taxon>Saccharomycotina</taxon>
        <taxon>Pichiomycetes</taxon>
        <taxon>Debaryomycetaceae</taxon>
        <taxon>Kurtzmaniella</taxon>
    </lineage>
</organism>
<dbReference type="PRINTS" id="PR00315">
    <property type="entry name" value="ELONGATNFCT"/>
</dbReference>
<dbReference type="SUPFAM" id="SSF52540">
    <property type="entry name" value="P-loop containing nucleoside triphosphate hydrolases"/>
    <property type="match status" value="1"/>
</dbReference>
<evidence type="ECO:0000313" key="10">
    <source>
        <dbReference type="Proteomes" id="UP001497600"/>
    </source>
</evidence>
<comment type="similarity">
    <text evidence="5">Belongs to the TRAFAC class translation factor GTPase superfamily. Classic translation factor GTPase family. EF-G/EF-2 subfamily.</text>
</comment>
<dbReference type="Gene3D" id="3.30.70.870">
    <property type="entry name" value="Elongation Factor G (Translational Gtpase), domain 3"/>
    <property type="match status" value="1"/>
</dbReference>
<dbReference type="Pfam" id="PF22042">
    <property type="entry name" value="EF-G_D2"/>
    <property type="match status" value="1"/>
</dbReference>
<dbReference type="NCBIfam" id="TIGR00231">
    <property type="entry name" value="small_GTP"/>
    <property type="match status" value="1"/>
</dbReference>
<dbReference type="InterPro" id="IPR000640">
    <property type="entry name" value="EFG_V-like"/>
</dbReference>
<dbReference type="InterPro" id="IPR030851">
    <property type="entry name" value="EFG2"/>
</dbReference>
<dbReference type="InterPro" id="IPR041095">
    <property type="entry name" value="EFG_II"/>
</dbReference>
<keyword evidence="10" id="KW-1185">Reference proteome</keyword>
<feature type="region of interest" description="Disordered" evidence="6">
    <location>
        <begin position="341"/>
        <end position="367"/>
    </location>
</feature>
<feature type="binding site" evidence="5">
    <location>
        <begin position="114"/>
        <end position="118"/>
    </location>
    <ligand>
        <name>GTP</name>
        <dbReference type="ChEBI" id="CHEBI:37565"/>
    </ligand>
</feature>
<evidence type="ECO:0000256" key="3">
    <source>
        <dbReference type="ARBA" id="ARBA00023128"/>
    </source>
</evidence>
<dbReference type="Gene3D" id="2.40.30.10">
    <property type="entry name" value="Translation factors"/>
    <property type="match status" value="1"/>
</dbReference>
<protein>
    <recommendedName>
        <fullName evidence="5">Ribosome-releasing factor 2, mitochondrial</fullName>
        <shortName evidence="5">RRF2mt</shortName>
    </recommendedName>
    <alternativeName>
        <fullName evidence="5">Elongation factor G 2, mitochondrial</fullName>
        <shortName evidence="5">EF-G2mt</shortName>
        <shortName evidence="5">mEF-G 2</shortName>
    </alternativeName>
</protein>
<dbReference type="Gene3D" id="3.40.50.300">
    <property type="entry name" value="P-loop containing nucleotide triphosphate hydrolases"/>
    <property type="match status" value="1"/>
</dbReference>
<comment type="function">
    <text evidence="5">Mitochondrial GTPase that mediates the disassembly of ribosomes from messenger RNA at the termination of mitochondrial protein biosynthesis. Not involved in the GTP-dependent ribosomal translocation step during translation elongation.</text>
</comment>
<dbReference type="InterPro" id="IPR009000">
    <property type="entry name" value="Transl_B-barrel_sf"/>
</dbReference>
<sequence>MQNMRLPLLSLHHSLRVCTTRTLHTTNILYNESVLNSVPINRTRNIGIIAHIDAGKTTTTERMLFYSGKTNRIGNVDEGDTVTDYLPAERDRGITIQSAATTIPWNNHKINIIDTPGHADFTFEVIRSLRVLDGCVTILDAVAGVEAQTEKVWKQAQELGIPKICYVNKMDREGAGFSRTVKEIIQKLQTRVVLCNIPYFEEVEGKEEDGKFIGVLDILHKKMLKWKPDEDETGRDMAVFDIVEGVTPPEIYEMVYKSRESMIETLGEVDDALIDSFFENDEDYMKVPSSVINQALQKATLSKFAVPVFCGSSFKNIGVQPLMDAITTYLPSPLQINLPEVTSEKSQFKGKGKKKRKQATSGNDEASTVEVPVSMDAKKGLILNKSPNLTAALAFKCITHPIRGPMTFIRVYSGMLKANTTIINTRSGKTFKLGKLLLMHGDQPETISSLSSGNIGVITGMADEIVTGDTIVSLGTSGKGFGALESNLKMMPIEIPPPVFSASVEPLTAGDERFMDDCIQVLRREDPSLHVNVDEETGQTVLSGMGELHLEIVGDRLCRDLKAKAQMGKVVVTYKETLTTPSNTTTYNTGEEGVSVSLSLDSYEGPSEETDLLHEDGSFLLEMDNNVVVIEPSATPQHILSALEERRWKSEFSMEQLHDSMIQGCVATLQTGGPITRLPLHSTVIRISKWDFPVEGTSVQASQLLTATRYAVSQAINSHFEKNNNNFTLLEPIMNVKVFVNSDTMGEVVHDLNSQRKAIIHSIEDENENLETASWAATEAEKVYLPPDYTMSSVTSESSNLRNKKRIDAQAPLKEMIGYLSKFRSITQGRGAFDMTYHGMMRASKDRVDNILNEL</sequence>
<evidence type="ECO:0000256" key="2">
    <source>
        <dbReference type="ARBA" id="ARBA00022917"/>
    </source>
</evidence>
<dbReference type="CDD" id="cd16262">
    <property type="entry name" value="EFG_III"/>
    <property type="match status" value="1"/>
</dbReference>
<dbReference type="InterPro" id="IPR035649">
    <property type="entry name" value="EFG_V"/>
</dbReference>
<keyword evidence="4 5" id="KW-0342">GTP-binding</keyword>
<evidence type="ECO:0000256" key="4">
    <source>
        <dbReference type="ARBA" id="ARBA00023134"/>
    </source>
</evidence>
<feature type="binding site" evidence="5">
    <location>
        <begin position="50"/>
        <end position="57"/>
    </location>
    <ligand>
        <name>GTP</name>
        <dbReference type="ChEBI" id="CHEBI:37565"/>
    </ligand>
</feature>
<evidence type="ECO:0000313" key="9">
    <source>
        <dbReference type="EMBL" id="CAK7911265.1"/>
    </source>
</evidence>
<feature type="compositionally biased region" description="Basic residues" evidence="6">
    <location>
        <begin position="348"/>
        <end position="358"/>
    </location>
</feature>
<gene>
    <name evidence="5 9" type="primary">MEF2</name>
    <name evidence="9" type="ORF">CAAN4_F01662</name>
</gene>
<dbReference type="PROSITE" id="PS51722">
    <property type="entry name" value="G_TR_2"/>
    <property type="match status" value="1"/>
</dbReference>
<dbReference type="EMBL" id="OZ004258">
    <property type="protein sequence ID" value="CAK7911265.1"/>
    <property type="molecule type" value="Genomic_DNA"/>
</dbReference>
<dbReference type="PROSITE" id="PS50042">
    <property type="entry name" value="CNMP_BINDING_3"/>
    <property type="match status" value="1"/>
</dbReference>
<dbReference type="InterPro" id="IPR005225">
    <property type="entry name" value="Small_GTP-bd"/>
</dbReference>
<dbReference type="InterPro" id="IPR053905">
    <property type="entry name" value="EF-G-like_DII"/>
</dbReference>